<evidence type="ECO:0000313" key="3">
    <source>
        <dbReference type="Proteomes" id="UP000781932"/>
    </source>
</evidence>
<dbReference type="EMBL" id="JAATWM020000002">
    <property type="protein sequence ID" value="KAF9881596.1"/>
    <property type="molecule type" value="Genomic_DNA"/>
</dbReference>
<feature type="region of interest" description="Disordered" evidence="1">
    <location>
        <begin position="124"/>
        <end position="239"/>
    </location>
</feature>
<dbReference type="RefSeq" id="XP_038751057.1">
    <property type="nucleotide sequence ID" value="XM_038883462.1"/>
</dbReference>
<reference evidence="2" key="2">
    <citation type="submission" date="2020-11" db="EMBL/GenBank/DDBJ databases">
        <title>Whole genome sequencing of Colletotrichum sp.</title>
        <authorList>
            <person name="Li H."/>
        </authorList>
    </citation>
    <scope>NUCLEOTIDE SEQUENCE</scope>
    <source>
        <strain evidence="2">CkLH20</strain>
    </source>
</reference>
<comment type="caution">
    <text evidence="2">The sequence shown here is derived from an EMBL/GenBank/DDBJ whole genome shotgun (WGS) entry which is preliminary data.</text>
</comment>
<feature type="region of interest" description="Disordered" evidence="1">
    <location>
        <begin position="69"/>
        <end position="109"/>
    </location>
</feature>
<name>A0A9P6LQF0_9PEZI</name>
<feature type="compositionally biased region" description="Polar residues" evidence="1">
    <location>
        <begin position="176"/>
        <end position="191"/>
    </location>
</feature>
<dbReference type="AlphaFoldDB" id="A0A9P6LQF0"/>
<gene>
    <name evidence="2" type="ORF">CkaCkLH20_00742</name>
</gene>
<protein>
    <submittedName>
        <fullName evidence="2">Uncharacterized protein</fullName>
    </submittedName>
</protein>
<accession>A0A9P6LQF0</accession>
<keyword evidence="3" id="KW-1185">Reference proteome</keyword>
<dbReference type="Proteomes" id="UP000781932">
    <property type="component" value="Unassembled WGS sequence"/>
</dbReference>
<evidence type="ECO:0000256" key="1">
    <source>
        <dbReference type="SAM" id="MobiDB-lite"/>
    </source>
</evidence>
<dbReference type="GeneID" id="62156536"/>
<dbReference type="OrthoDB" id="4847611at2759"/>
<sequence length="239" mass="25756">MARTLPPAASHLVISSAGRSIRVFRLCLGQTEQIPQSLNSNDTTCPAEIASTPQTQFILNLMCEDGKSERTADTVASSRVQPPSASGRSGRSSRLPSPDAVLSDPDFAPGRRVTRSFLAESLMDMRIPPRATPPPRLGKKRGIDEVVDDSTPPSPDKLLRELDQQHQEAKKAGQRTVAQSLPKNEKPQAQGQDKKRQKQLAIRGSNPSRVAAPTSAGHQYNDGNGNPRRPGSSSELPKG</sequence>
<proteinExistence type="predicted"/>
<feature type="compositionally biased region" description="Low complexity" evidence="1">
    <location>
        <begin position="82"/>
        <end position="98"/>
    </location>
</feature>
<evidence type="ECO:0000313" key="2">
    <source>
        <dbReference type="EMBL" id="KAF9881596.1"/>
    </source>
</evidence>
<feature type="compositionally biased region" description="Basic and acidic residues" evidence="1">
    <location>
        <begin position="157"/>
        <end position="171"/>
    </location>
</feature>
<organism evidence="2 3">
    <name type="scientific">Colletotrichum karsti</name>
    <dbReference type="NCBI Taxonomy" id="1095194"/>
    <lineage>
        <taxon>Eukaryota</taxon>
        <taxon>Fungi</taxon>
        <taxon>Dikarya</taxon>
        <taxon>Ascomycota</taxon>
        <taxon>Pezizomycotina</taxon>
        <taxon>Sordariomycetes</taxon>
        <taxon>Hypocreomycetidae</taxon>
        <taxon>Glomerellales</taxon>
        <taxon>Glomerellaceae</taxon>
        <taxon>Colletotrichum</taxon>
        <taxon>Colletotrichum boninense species complex</taxon>
    </lineage>
</organism>
<reference evidence="2" key="1">
    <citation type="submission" date="2020-03" db="EMBL/GenBank/DDBJ databases">
        <authorList>
            <person name="He L."/>
        </authorList>
    </citation>
    <scope>NUCLEOTIDE SEQUENCE</scope>
    <source>
        <strain evidence="2">CkLH20</strain>
    </source>
</reference>